<gene>
    <name evidence="1" type="ORF">GCM10019016_059570</name>
</gene>
<protein>
    <recommendedName>
        <fullName evidence="3">Glycoside hydrolase</fullName>
    </recommendedName>
</protein>
<accession>A0ABP6TUS0</accession>
<evidence type="ECO:0000313" key="2">
    <source>
        <dbReference type="Proteomes" id="UP001501455"/>
    </source>
</evidence>
<proteinExistence type="predicted"/>
<evidence type="ECO:0008006" key="3">
    <source>
        <dbReference type="Google" id="ProtNLM"/>
    </source>
</evidence>
<dbReference type="RefSeq" id="WP_345579700.1">
    <property type="nucleotide sequence ID" value="NZ_BAAAXF010000040.1"/>
</dbReference>
<comment type="caution">
    <text evidence="1">The sequence shown here is derived from an EMBL/GenBank/DDBJ whole genome shotgun (WGS) entry which is preliminary data.</text>
</comment>
<sequence length="82" mass="8565">MAAHRRSGPRPAGGTTARTAAAVALAGAATATGFEGSAHAAPQPAPDQVVAEVDRLYREAEVATEKYNGAREKVRPARQRLR</sequence>
<dbReference type="Proteomes" id="UP001501455">
    <property type="component" value="Unassembled WGS sequence"/>
</dbReference>
<organism evidence="1 2">
    <name type="scientific">Streptomyces prasinosporus</name>
    <dbReference type="NCBI Taxonomy" id="68256"/>
    <lineage>
        <taxon>Bacteria</taxon>
        <taxon>Bacillati</taxon>
        <taxon>Actinomycetota</taxon>
        <taxon>Actinomycetes</taxon>
        <taxon>Kitasatosporales</taxon>
        <taxon>Streptomycetaceae</taxon>
        <taxon>Streptomyces</taxon>
        <taxon>Streptomyces albogriseolus group</taxon>
    </lineage>
</organism>
<reference evidence="2" key="1">
    <citation type="journal article" date="2019" name="Int. J. Syst. Evol. Microbiol.">
        <title>The Global Catalogue of Microorganisms (GCM) 10K type strain sequencing project: providing services to taxonomists for standard genome sequencing and annotation.</title>
        <authorList>
            <consortium name="The Broad Institute Genomics Platform"/>
            <consortium name="The Broad Institute Genome Sequencing Center for Infectious Disease"/>
            <person name="Wu L."/>
            <person name="Ma J."/>
        </authorList>
    </citation>
    <scope>NUCLEOTIDE SEQUENCE [LARGE SCALE GENOMIC DNA]</scope>
    <source>
        <strain evidence="2">JCM 4816</strain>
    </source>
</reference>
<evidence type="ECO:0000313" key="1">
    <source>
        <dbReference type="EMBL" id="GAA3498854.1"/>
    </source>
</evidence>
<name>A0ABP6TUS0_9ACTN</name>
<keyword evidence="2" id="KW-1185">Reference proteome</keyword>
<dbReference type="EMBL" id="BAAAXF010000040">
    <property type="protein sequence ID" value="GAA3498854.1"/>
    <property type="molecule type" value="Genomic_DNA"/>
</dbReference>